<keyword evidence="3" id="KW-1185">Reference proteome</keyword>
<organism evidence="2 3">
    <name type="scientific">Fusarium kuroshium</name>
    <dbReference type="NCBI Taxonomy" id="2010991"/>
    <lineage>
        <taxon>Eukaryota</taxon>
        <taxon>Fungi</taxon>
        <taxon>Dikarya</taxon>
        <taxon>Ascomycota</taxon>
        <taxon>Pezizomycotina</taxon>
        <taxon>Sordariomycetes</taxon>
        <taxon>Hypocreomycetidae</taxon>
        <taxon>Hypocreales</taxon>
        <taxon>Nectriaceae</taxon>
        <taxon>Fusarium</taxon>
        <taxon>Fusarium solani species complex</taxon>
    </lineage>
</organism>
<dbReference type="EMBL" id="NKUJ01000867">
    <property type="protein sequence ID" value="RMI96874.1"/>
    <property type="molecule type" value="Genomic_DNA"/>
</dbReference>
<evidence type="ECO:0000256" key="1">
    <source>
        <dbReference type="SAM" id="SignalP"/>
    </source>
</evidence>
<evidence type="ECO:0000313" key="2">
    <source>
        <dbReference type="EMBL" id="RMI96874.1"/>
    </source>
</evidence>
<evidence type="ECO:0000313" key="3">
    <source>
        <dbReference type="Proteomes" id="UP000277212"/>
    </source>
</evidence>
<accession>A0A3M2QV65</accession>
<feature type="chain" id="PRO_5018058253" evidence="1">
    <location>
        <begin position="19"/>
        <end position="66"/>
    </location>
</feature>
<sequence>MKITSAVCALFLAMETAALPINMPKGRSILAPRLVNSKRDEAQDDSDEFRTPKDSIKCLAGGCKDS</sequence>
<keyword evidence="1" id="KW-0732">Signal</keyword>
<name>A0A3M2QV65_9HYPO</name>
<dbReference type="Proteomes" id="UP000277212">
    <property type="component" value="Unassembled WGS sequence"/>
</dbReference>
<dbReference type="AlphaFoldDB" id="A0A3M2QV65"/>
<reference evidence="2 3" key="1">
    <citation type="submission" date="2017-06" db="EMBL/GenBank/DDBJ databases">
        <title>Comparative genomic analysis of Ambrosia Fusariam Clade fungi.</title>
        <authorList>
            <person name="Stajich J.E."/>
            <person name="Carrillo J."/>
            <person name="Kijimoto T."/>
            <person name="Eskalen A."/>
            <person name="O'Donnell K."/>
            <person name="Kasson M."/>
        </authorList>
    </citation>
    <scope>NUCLEOTIDE SEQUENCE [LARGE SCALE GENOMIC DNA]</scope>
    <source>
        <strain evidence="2">UCR3666</strain>
    </source>
</reference>
<dbReference type="OrthoDB" id="5103258at2759"/>
<protein>
    <submittedName>
        <fullName evidence="2">Uncharacterized protein</fullName>
    </submittedName>
</protein>
<comment type="caution">
    <text evidence="2">The sequence shown here is derived from an EMBL/GenBank/DDBJ whole genome shotgun (WGS) entry which is preliminary data.</text>
</comment>
<gene>
    <name evidence="2" type="ORF">CDV36_016274</name>
</gene>
<feature type="signal peptide" evidence="1">
    <location>
        <begin position="1"/>
        <end position="18"/>
    </location>
</feature>
<proteinExistence type="predicted"/>